<keyword evidence="1" id="KW-0472">Membrane</keyword>
<gene>
    <name evidence="2" type="ORF">M422DRAFT_34944</name>
</gene>
<dbReference type="Proteomes" id="UP000054279">
    <property type="component" value="Unassembled WGS sequence"/>
</dbReference>
<organism evidence="2 3">
    <name type="scientific">Sphaerobolus stellatus (strain SS14)</name>
    <dbReference type="NCBI Taxonomy" id="990650"/>
    <lineage>
        <taxon>Eukaryota</taxon>
        <taxon>Fungi</taxon>
        <taxon>Dikarya</taxon>
        <taxon>Basidiomycota</taxon>
        <taxon>Agaricomycotina</taxon>
        <taxon>Agaricomycetes</taxon>
        <taxon>Phallomycetidae</taxon>
        <taxon>Geastrales</taxon>
        <taxon>Sphaerobolaceae</taxon>
        <taxon>Sphaerobolus</taxon>
    </lineage>
</organism>
<reference evidence="2 3" key="1">
    <citation type="submission" date="2014-06" db="EMBL/GenBank/DDBJ databases">
        <title>Evolutionary Origins and Diversification of the Mycorrhizal Mutualists.</title>
        <authorList>
            <consortium name="DOE Joint Genome Institute"/>
            <consortium name="Mycorrhizal Genomics Consortium"/>
            <person name="Kohler A."/>
            <person name="Kuo A."/>
            <person name="Nagy L.G."/>
            <person name="Floudas D."/>
            <person name="Copeland A."/>
            <person name="Barry K.W."/>
            <person name="Cichocki N."/>
            <person name="Veneault-Fourrey C."/>
            <person name="LaButti K."/>
            <person name="Lindquist E.A."/>
            <person name="Lipzen A."/>
            <person name="Lundell T."/>
            <person name="Morin E."/>
            <person name="Murat C."/>
            <person name="Riley R."/>
            <person name="Ohm R."/>
            <person name="Sun H."/>
            <person name="Tunlid A."/>
            <person name="Henrissat B."/>
            <person name="Grigoriev I.V."/>
            <person name="Hibbett D.S."/>
            <person name="Martin F."/>
        </authorList>
    </citation>
    <scope>NUCLEOTIDE SEQUENCE [LARGE SCALE GENOMIC DNA]</scope>
    <source>
        <strain evidence="2 3">SS14</strain>
    </source>
</reference>
<proteinExistence type="predicted"/>
<evidence type="ECO:0000313" key="2">
    <source>
        <dbReference type="EMBL" id="KIJ34864.1"/>
    </source>
</evidence>
<accession>A0A0C9UJ21</accession>
<protein>
    <submittedName>
        <fullName evidence="2">Uncharacterized protein</fullName>
    </submittedName>
</protein>
<sequence>MYTRDSDIFFSDIIYRSGKCVNYETSSGISKIGVNTVSRVGYGRVGTYTIVLDISTANHYESLSLIPPWNRTRLLMSTAFIAVLTVTTGLQRYAALRNALFCWNSISVVSVPFFDMIFLN</sequence>
<keyword evidence="1" id="KW-1133">Transmembrane helix</keyword>
<evidence type="ECO:0000256" key="1">
    <source>
        <dbReference type="SAM" id="Phobius"/>
    </source>
</evidence>
<feature type="transmembrane region" description="Helical" evidence="1">
    <location>
        <begin position="100"/>
        <end position="119"/>
    </location>
</feature>
<keyword evidence="1" id="KW-0812">Transmembrane</keyword>
<dbReference type="AlphaFoldDB" id="A0A0C9UJ21"/>
<name>A0A0C9UJ21_SPHS4</name>
<dbReference type="HOGENOM" id="CLU_2051124_0_0_1"/>
<dbReference type="EMBL" id="KN837195">
    <property type="protein sequence ID" value="KIJ34864.1"/>
    <property type="molecule type" value="Genomic_DNA"/>
</dbReference>
<evidence type="ECO:0000313" key="3">
    <source>
        <dbReference type="Proteomes" id="UP000054279"/>
    </source>
</evidence>
<keyword evidence="3" id="KW-1185">Reference proteome</keyword>